<keyword evidence="4" id="KW-0378">Hydrolase</keyword>
<evidence type="ECO:0000259" key="3">
    <source>
        <dbReference type="Pfam" id="PF17678"/>
    </source>
</evidence>
<dbReference type="Pfam" id="PF17678">
    <property type="entry name" value="Glyco_hydro_92N"/>
    <property type="match status" value="1"/>
</dbReference>
<organism evidence="4 5">
    <name type="scientific">Pararobbsia silviterrae</name>
    <dbReference type="NCBI Taxonomy" id="1792498"/>
    <lineage>
        <taxon>Bacteria</taxon>
        <taxon>Pseudomonadati</taxon>
        <taxon>Pseudomonadota</taxon>
        <taxon>Betaproteobacteria</taxon>
        <taxon>Burkholderiales</taxon>
        <taxon>Burkholderiaceae</taxon>
        <taxon>Pararobbsia</taxon>
    </lineage>
</organism>
<dbReference type="Gene3D" id="3.30.2080.10">
    <property type="entry name" value="GH92 mannosidase domain"/>
    <property type="match status" value="1"/>
</dbReference>
<dbReference type="GO" id="GO:0005975">
    <property type="term" value="P:carbohydrate metabolic process"/>
    <property type="evidence" value="ECO:0007669"/>
    <property type="project" value="InterPro"/>
</dbReference>
<dbReference type="InterPro" id="IPR041371">
    <property type="entry name" value="GH92_N"/>
</dbReference>
<dbReference type="Proteomes" id="UP000270342">
    <property type="component" value="Unassembled WGS sequence"/>
</dbReference>
<dbReference type="Gene3D" id="2.70.98.10">
    <property type="match status" value="1"/>
</dbReference>
<dbReference type="PANTHER" id="PTHR12143">
    <property type="entry name" value="PEPTIDE N-GLYCANASE PNGASE -RELATED"/>
    <property type="match status" value="1"/>
</dbReference>
<reference evidence="4 5" key="1">
    <citation type="submission" date="2018-10" db="EMBL/GenBank/DDBJ databases">
        <title>Robbsia sp. DHC34, isolated from soil.</title>
        <authorList>
            <person name="Gao Z.-H."/>
            <person name="Qiu L.-H."/>
        </authorList>
    </citation>
    <scope>NUCLEOTIDE SEQUENCE [LARGE SCALE GENOMIC DNA]</scope>
    <source>
        <strain evidence="4 5">DHC34</strain>
    </source>
</reference>
<dbReference type="GO" id="GO:0000224">
    <property type="term" value="F:peptide-N4-(N-acetyl-beta-glucosaminyl)asparagine amidase activity"/>
    <property type="evidence" value="ECO:0007669"/>
    <property type="project" value="TreeGrafter"/>
</dbReference>
<dbReference type="NCBIfam" id="TIGR01180">
    <property type="entry name" value="aman2_put"/>
    <property type="match status" value="1"/>
</dbReference>
<sequence>MTALALAACGGGGSDGSVNTPAATSGAAVGGVATGLTAYVNPLIGTAPGLSPNPTAHGAGGNTLPAAGLPSGMVQWGPDSSNTSTSAESLEPGAPAGYYYDYNVIQDFSLTHMSGTGGTGNDGEFPILPTVGPAVSVPTFSHSNEVAHPGYYAVTLDNGVKVELTATVRSGYGRFTYPAGAPALVVVNATRTNTSTSVTGSIAAVGNTAIEGITTGGGFEGNATKVPVYMYAEFDQPFLSSSTITNGVADLAFNPGATVQMRVGISYVSIANAKLNLQTENAAWDFSATEKAADAAWEQRLDRIRVTSTDTTALTKFYTAFYHTLWAPSVWSDVNGQYMGFDQGVHTLATGQTAQYSGFSGWDVYRSEMPFRAFLFPTETSDMAQSLVNDADQCGGIPHWVNDDYEAGVMPGDAGSLMVAGAYAYGATNFNSADALTHMIKQANVYGNTCNGTLTNGGRQTYLKYGYITSGDTGIASSTLEYTGSDFAISQFAGALGNTTMQTIIGARSAYWQNEVGTETPPLISGRTTAGAFNTETQTSTGDYDQGSAEQYTYMVPFNMAGLVTALGGNTTVQTRLGTFFSELNAGPSAAYLYIGNEPGFGTPWIYDYVGAPASSQALIQKIVTTQFSTTPGGLPGNDDMGATSSWYVWASLGMYPGIPGVAGFELASPQFSAITITLESGKTIQINASGAPTSPYVSSLSVNGTAQTSTWLPFSAVQNGGTLNFGMSGSASSWGTDVADAPPSYGLPVYANMAAAFNLHSAAPDGSSNTDGTGADFDGQLSAYSSTAMAVTDGQVLSVDGTTFTWGSTTTGLDNAISMGQTVDMPSATGTTLVVLGAANNGPSSGTITLNYTDGTSSTATLTLPDWTNGGAAISATNLVADRVALTSAHRLTPAGSTDTTTAYIYYEEIPLTAGETLASVKLPTIISAGKMHIFGLATK</sequence>
<dbReference type="Gene3D" id="1.20.1050.60">
    <property type="entry name" value="alpha-1,2-mannosidase"/>
    <property type="match status" value="1"/>
</dbReference>
<dbReference type="InterPro" id="IPR014718">
    <property type="entry name" value="GH-type_carb-bd"/>
</dbReference>
<keyword evidence="5" id="KW-1185">Reference proteome</keyword>
<accession>A0A494XQ39</accession>
<dbReference type="InterPro" id="IPR050883">
    <property type="entry name" value="PNGase"/>
</dbReference>
<dbReference type="GO" id="GO:0030246">
    <property type="term" value="F:carbohydrate binding"/>
    <property type="evidence" value="ECO:0007669"/>
    <property type="project" value="InterPro"/>
</dbReference>
<evidence type="ECO:0000313" key="4">
    <source>
        <dbReference type="EMBL" id="RKP51932.1"/>
    </source>
</evidence>
<dbReference type="GO" id="GO:0005829">
    <property type="term" value="C:cytosol"/>
    <property type="evidence" value="ECO:0007669"/>
    <property type="project" value="TreeGrafter"/>
</dbReference>
<dbReference type="AlphaFoldDB" id="A0A494XQ39"/>
<dbReference type="InterPro" id="IPR008928">
    <property type="entry name" value="6-hairpin_glycosidase_sf"/>
</dbReference>
<feature type="compositionally biased region" description="Polar residues" evidence="1">
    <location>
        <begin position="78"/>
        <end position="88"/>
    </location>
</feature>
<dbReference type="SUPFAM" id="SSF48208">
    <property type="entry name" value="Six-hairpin glycosidases"/>
    <property type="match status" value="1"/>
</dbReference>
<evidence type="ECO:0000256" key="1">
    <source>
        <dbReference type="SAM" id="MobiDB-lite"/>
    </source>
</evidence>
<comment type="caution">
    <text evidence="4">The sequence shown here is derived from an EMBL/GenBank/DDBJ whole genome shotgun (WGS) entry which is preliminary data.</text>
</comment>
<name>A0A494XQ39_9BURK</name>
<feature type="domain" description="Glycosyl hydrolase family 92 N-terminal" evidence="3">
    <location>
        <begin position="39"/>
        <end position="266"/>
    </location>
</feature>
<dbReference type="GO" id="GO:0006516">
    <property type="term" value="P:glycoprotein catabolic process"/>
    <property type="evidence" value="ECO:0007669"/>
    <property type="project" value="TreeGrafter"/>
</dbReference>
<evidence type="ECO:0000259" key="2">
    <source>
        <dbReference type="Pfam" id="PF07971"/>
    </source>
</evidence>
<dbReference type="InterPro" id="IPR012939">
    <property type="entry name" value="Glyco_hydro_92"/>
</dbReference>
<dbReference type="EMBL" id="RBZU01000008">
    <property type="protein sequence ID" value="RKP51932.1"/>
    <property type="molecule type" value="Genomic_DNA"/>
</dbReference>
<feature type="region of interest" description="Disordered" evidence="1">
    <location>
        <begin position="51"/>
        <end position="89"/>
    </location>
</feature>
<dbReference type="InterPro" id="IPR005887">
    <property type="entry name" value="GH92_a_mannosidase_put"/>
</dbReference>
<protein>
    <submittedName>
        <fullName evidence="4">Glycoside hydrolase family 92 protein</fullName>
    </submittedName>
</protein>
<dbReference type="OrthoDB" id="9804511at2"/>
<evidence type="ECO:0000313" key="5">
    <source>
        <dbReference type="Proteomes" id="UP000270342"/>
    </source>
</evidence>
<gene>
    <name evidence="4" type="ORF">D7S86_18510</name>
</gene>
<dbReference type="PANTHER" id="PTHR12143:SF39">
    <property type="entry name" value="SECRETED PROTEIN"/>
    <property type="match status" value="1"/>
</dbReference>
<dbReference type="Gene3D" id="1.20.1610.10">
    <property type="entry name" value="alpha-1,2-mannosidases domains"/>
    <property type="match status" value="1"/>
</dbReference>
<proteinExistence type="predicted"/>
<feature type="domain" description="Glycosyl hydrolase family 92" evidence="2">
    <location>
        <begin position="272"/>
        <end position="729"/>
    </location>
</feature>
<dbReference type="Pfam" id="PF07971">
    <property type="entry name" value="Glyco_hydro_92"/>
    <property type="match status" value="1"/>
</dbReference>